<gene>
    <name evidence="2" type="ORF">CLO192961_LOCUS244077</name>
</gene>
<accession>A0ABY6UEI2</accession>
<evidence type="ECO:0000313" key="3">
    <source>
        <dbReference type="Proteomes" id="UP000766486"/>
    </source>
</evidence>
<evidence type="ECO:0008006" key="4">
    <source>
        <dbReference type="Google" id="ProtNLM"/>
    </source>
</evidence>
<keyword evidence="1" id="KW-0812">Transmembrane</keyword>
<comment type="caution">
    <text evidence="2">The sequence shown here is derived from an EMBL/GenBank/DDBJ whole genome shotgun (WGS) entry which is preliminary data.</text>
</comment>
<keyword evidence="3" id="KW-1185">Reference proteome</keyword>
<organism evidence="2 3">
    <name type="scientific">Bionectria ochroleuca</name>
    <name type="common">Gliocladium roseum</name>
    <dbReference type="NCBI Taxonomy" id="29856"/>
    <lineage>
        <taxon>Eukaryota</taxon>
        <taxon>Fungi</taxon>
        <taxon>Dikarya</taxon>
        <taxon>Ascomycota</taxon>
        <taxon>Pezizomycotina</taxon>
        <taxon>Sordariomycetes</taxon>
        <taxon>Hypocreomycetidae</taxon>
        <taxon>Hypocreales</taxon>
        <taxon>Bionectriaceae</taxon>
        <taxon>Clonostachys</taxon>
    </lineage>
</organism>
<reference evidence="2 3" key="1">
    <citation type="submission" date="2019-06" db="EMBL/GenBank/DDBJ databases">
        <authorList>
            <person name="Broberg M."/>
        </authorList>
    </citation>
    <scope>NUCLEOTIDE SEQUENCE [LARGE SCALE GENOMIC DNA]</scope>
</reference>
<protein>
    <recommendedName>
        <fullName evidence="4">CSC1/OSCA1-like 7TM region domain-containing protein</fullName>
    </recommendedName>
</protein>
<dbReference type="Proteomes" id="UP000766486">
    <property type="component" value="Unassembled WGS sequence"/>
</dbReference>
<evidence type="ECO:0000313" key="2">
    <source>
        <dbReference type="EMBL" id="VUC28673.1"/>
    </source>
</evidence>
<proteinExistence type="predicted"/>
<sequence length="219" mass="25099">MASSVINPSYTFDNPATTLNVTSCLENAQETIDFHKAFFNLGIVLLTDFYFPPWLIFPLLLCFCLLGRAGIKARKLGWMLQKDDEVFNELACMTSGMAYCVIPMAGDRLLGPLTTGSPSLETIMWWVVMLVSAAVYWSVLRRVKTLYYRFATRRIPGMYWLPQNGAKRKFDPWWSQLLQFAMPLYICALAYSVLPVMGEVVRKCNLELPHCEFDGEWTF</sequence>
<dbReference type="EMBL" id="CABFNS010000791">
    <property type="protein sequence ID" value="VUC28673.1"/>
    <property type="molecule type" value="Genomic_DNA"/>
</dbReference>
<feature type="transmembrane region" description="Helical" evidence="1">
    <location>
        <begin position="90"/>
        <end position="111"/>
    </location>
</feature>
<keyword evidence="1" id="KW-1133">Transmembrane helix</keyword>
<feature type="transmembrane region" description="Helical" evidence="1">
    <location>
        <begin position="49"/>
        <end position="69"/>
    </location>
</feature>
<keyword evidence="1" id="KW-0472">Membrane</keyword>
<feature type="transmembrane region" description="Helical" evidence="1">
    <location>
        <begin position="123"/>
        <end position="140"/>
    </location>
</feature>
<evidence type="ECO:0000256" key="1">
    <source>
        <dbReference type="SAM" id="Phobius"/>
    </source>
</evidence>
<name>A0ABY6UEI2_BIOOC</name>